<dbReference type="CDD" id="cd04847">
    <property type="entry name" value="Peptidases_S8_Subtilisin_like_2"/>
    <property type="match status" value="1"/>
</dbReference>
<keyword evidence="4" id="KW-0720">Serine protease</keyword>
<feature type="domain" description="Peptidase S8/S53" evidence="5">
    <location>
        <begin position="275"/>
        <end position="597"/>
    </location>
</feature>
<dbReference type="InterPro" id="IPR034074">
    <property type="entry name" value="Y4bN_pept_dom"/>
</dbReference>
<dbReference type="PANTHER" id="PTHR43806:SF11">
    <property type="entry name" value="CEREVISIN-RELATED"/>
    <property type="match status" value="1"/>
</dbReference>
<dbReference type="InterPro" id="IPR015500">
    <property type="entry name" value="Peptidase_S8_subtilisin-rel"/>
</dbReference>
<proteinExistence type="inferred from homology"/>
<sequence length="834" mass="94177">MADHIEISKEDISQWEYKFRPFPGAPAPPIRNVRTHGQFLGRHLSDVIREVADVRTNMGVESDHLLVFELAGEGVEPDIEQLLKLKLSVVEEISNADGSSKIVVQFENRSDIDTFEYERELYENNSMERGVLTSTQRKELFSCIEGIRKVSPEDRTGKRLSVAIAQDGLPDGMFFVDIDVWHNGNSTNKFVAEKVVKSALGTGESRLIGDFFALPNLLLGRAKVNRYTLEALRKLDLIAMVDLPIGVVVDEQCELYAADFTPSLNDKLDDQAPLACVIDSGVFSGNPLLSSVIMGEEDFDLTENTPSDTSGHGTGVAGIIVYGDFHNYDRKNRIFVPLVRICNGKVMHCDASCDQTAYRSDKRPEQIVSETIRYFYKEYHCRIFNLSSGDIERVYSGGRQMPWAAVLDEIARELDVVIVISAGNVACPEIPIFTDREDLMAKCRDQLLSGNHQLIDPATSALGVTVGAITRYAEPEVFPYRPTPISVGNEDYPSVFTRVGEGVGGAVKPEFVDYGGNLALTQLYTNFPQWWSNRALNEPTLNNTIDRVFKGWQGTSFAAPHVTHIAARIERALQIQMSEAPSANLIRAMLASSAKYRAYQWLTSATPPNHTGNNQHQRWRLQLSGYGKVDDSTLFTDRNHVTLFAEDALELRKIHIYKIPVPREFLSLKTTKRIAIGFAYNPPTYLNRKAYIANRLWFEVFRRIDVETLLRQKGKGGTNRENNTEKIIEDFGKHHGAPFFPGFTEIQNSTLQQRVWEKNSRGGGDLLWEDNDPYIYILVTGKEKFKHPYVSVAQPYALSITFSYENEEDIQLREKLIEQVTIKQQQRIRTRAQI</sequence>
<comment type="caution">
    <text evidence="6">The sequence shown here is derived from an EMBL/GenBank/DDBJ whole genome shotgun (WGS) entry which is preliminary data.</text>
</comment>
<accession>E7N3B6</accession>
<dbReference type="HOGENOM" id="CLU_020472_0_0_9"/>
<protein>
    <recommendedName>
        <fullName evidence="5">Peptidase S8/S53 domain-containing protein</fullName>
    </recommendedName>
</protein>
<dbReference type="RefSeq" id="WP_009350150.1">
    <property type="nucleotide sequence ID" value="NZ_GL638139.1"/>
</dbReference>
<reference evidence="6 7" key="1">
    <citation type="submission" date="2010-08" db="EMBL/GenBank/DDBJ databases">
        <authorList>
            <person name="Weinstock G."/>
            <person name="Sodergren E."/>
            <person name="Clifton S."/>
            <person name="Fulton L."/>
            <person name="Fulton B."/>
            <person name="Courtney L."/>
            <person name="Fronick C."/>
            <person name="Harrison M."/>
            <person name="Strong C."/>
            <person name="Farmer C."/>
            <person name="Delahaunty K."/>
            <person name="Markovic C."/>
            <person name="Hall O."/>
            <person name="Minx P."/>
            <person name="Tomlinson C."/>
            <person name="Mitreva M."/>
            <person name="Hou S."/>
            <person name="Chen J."/>
            <person name="Wollam A."/>
            <person name="Pepin K.H."/>
            <person name="Johnson M."/>
            <person name="Bhonagiri V."/>
            <person name="Zhang X."/>
            <person name="Suruliraj S."/>
            <person name="Warren W."/>
            <person name="Chinwalla A."/>
            <person name="Mardis E.R."/>
            <person name="Wilson R.K."/>
        </authorList>
    </citation>
    <scope>NUCLEOTIDE SEQUENCE [LARGE SCALE GENOMIC DNA]</scope>
    <source>
        <strain evidence="6 7">F0399</strain>
    </source>
</reference>
<dbReference type="InterPro" id="IPR036852">
    <property type="entry name" value="Peptidase_S8/S53_dom_sf"/>
</dbReference>
<organism evidence="6 7">
    <name type="scientific">Selenomonas artemidis F0399</name>
    <dbReference type="NCBI Taxonomy" id="749551"/>
    <lineage>
        <taxon>Bacteria</taxon>
        <taxon>Bacillati</taxon>
        <taxon>Bacillota</taxon>
        <taxon>Negativicutes</taxon>
        <taxon>Selenomonadales</taxon>
        <taxon>Selenomonadaceae</taxon>
        <taxon>Selenomonas</taxon>
    </lineage>
</organism>
<dbReference type="InterPro" id="IPR050131">
    <property type="entry name" value="Peptidase_S8_subtilisin-like"/>
</dbReference>
<evidence type="ECO:0000256" key="4">
    <source>
        <dbReference type="ARBA" id="ARBA00022825"/>
    </source>
</evidence>
<keyword evidence="7" id="KW-1185">Reference proteome</keyword>
<evidence type="ECO:0000313" key="7">
    <source>
        <dbReference type="Proteomes" id="UP000004633"/>
    </source>
</evidence>
<dbReference type="Proteomes" id="UP000004633">
    <property type="component" value="Unassembled WGS sequence"/>
</dbReference>
<gene>
    <name evidence="6" type="ORF">HMPREF9555_01491</name>
</gene>
<dbReference type="PANTHER" id="PTHR43806">
    <property type="entry name" value="PEPTIDASE S8"/>
    <property type="match status" value="1"/>
</dbReference>
<dbReference type="PRINTS" id="PR00723">
    <property type="entry name" value="SUBTILISIN"/>
</dbReference>
<dbReference type="Gene3D" id="3.40.50.200">
    <property type="entry name" value="Peptidase S8/S53 domain"/>
    <property type="match status" value="1"/>
</dbReference>
<dbReference type="InterPro" id="IPR000209">
    <property type="entry name" value="Peptidase_S8/S53_dom"/>
</dbReference>
<dbReference type="GO" id="GO:0006508">
    <property type="term" value="P:proteolysis"/>
    <property type="evidence" value="ECO:0007669"/>
    <property type="project" value="UniProtKB-KW"/>
</dbReference>
<name>E7N3B6_9FIRM</name>
<dbReference type="GO" id="GO:0004252">
    <property type="term" value="F:serine-type endopeptidase activity"/>
    <property type="evidence" value="ECO:0007669"/>
    <property type="project" value="InterPro"/>
</dbReference>
<evidence type="ECO:0000256" key="2">
    <source>
        <dbReference type="ARBA" id="ARBA00022670"/>
    </source>
</evidence>
<evidence type="ECO:0000256" key="3">
    <source>
        <dbReference type="ARBA" id="ARBA00022801"/>
    </source>
</evidence>
<dbReference type="STRING" id="749551.HMPREF9555_01491"/>
<dbReference type="EMBL" id="AECV01000026">
    <property type="protein sequence ID" value="EFW29335.1"/>
    <property type="molecule type" value="Genomic_DNA"/>
</dbReference>
<comment type="similarity">
    <text evidence="1">Belongs to the peptidase S8 family.</text>
</comment>
<dbReference type="Pfam" id="PF00082">
    <property type="entry name" value="Peptidase_S8"/>
    <property type="match status" value="1"/>
</dbReference>
<dbReference type="AlphaFoldDB" id="E7N3B6"/>
<dbReference type="SUPFAM" id="SSF52743">
    <property type="entry name" value="Subtilisin-like"/>
    <property type="match status" value="1"/>
</dbReference>
<keyword evidence="2" id="KW-0645">Protease</keyword>
<keyword evidence="3" id="KW-0378">Hydrolase</keyword>
<evidence type="ECO:0000313" key="6">
    <source>
        <dbReference type="EMBL" id="EFW29335.1"/>
    </source>
</evidence>
<evidence type="ECO:0000259" key="5">
    <source>
        <dbReference type="Pfam" id="PF00082"/>
    </source>
</evidence>
<evidence type="ECO:0000256" key="1">
    <source>
        <dbReference type="ARBA" id="ARBA00011073"/>
    </source>
</evidence>